<dbReference type="InterPro" id="IPR050230">
    <property type="entry name" value="CALM/Myosin/TropC-like"/>
</dbReference>
<dbReference type="Gene3D" id="1.10.238.10">
    <property type="entry name" value="EF-hand"/>
    <property type="match status" value="2"/>
</dbReference>
<dbReference type="PANTHER" id="PTHR23048">
    <property type="entry name" value="MYOSIN LIGHT CHAIN 1, 3"/>
    <property type="match status" value="1"/>
</dbReference>
<evidence type="ECO:0000256" key="1">
    <source>
        <dbReference type="ARBA" id="ARBA00022737"/>
    </source>
</evidence>
<comment type="caution">
    <text evidence="4">The sequence shown here is derived from an EMBL/GenBank/DDBJ whole genome shotgun (WGS) entry which is preliminary data.</text>
</comment>
<dbReference type="EMBL" id="MU070738">
    <property type="protein sequence ID" value="KAF5826736.1"/>
    <property type="molecule type" value="Genomic_DNA"/>
</dbReference>
<keyword evidence="2" id="KW-0106">Calcium</keyword>
<feature type="domain" description="EF-hand" evidence="3">
    <location>
        <begin position="44"/>
        <end position="79"/>
    </location>
</feature>
<keyword evidence="1" id="KW-0677">Repeat</keyword>
<dbReference type="InterPro" id="IPR011992">
    <property type="entry name" value="EF-hand-dom_pair"/>
</dbReference>
<reference evidence="4" key="1">
    <citation type="submission" date="2017-08" db="EMBL/GenBank/DDBJ databases">
        <authorList>
            <person name="Polle J.E."/>
            <person name="Barry K."/>
            <person name="Cushman J."/>
            <person name="Schmutz J."/>
            <person name="Tran D."/>
            <person name="Hathwaick L.T."/>
            <person name="Yim W.C."/>
            <person name="Jenkins J."/>
            <person name="Mckie-Krisberg Z.M."/>
            <person name="Prochnik S."/>
            <person name="Lindquist E."/>
            <person name="Dockter R.B."/>
            <person name="Adam C."/>
            <person name="Molina H."/>
            <person name="Bunkerborg J."/>
            <person name="Jin E."/>
            <person name="Buchheim M."/>
            <person name="Magnuson J."/>
        </authorList>
    </citation>
    <scope>NUCLEOTIDE SEQUENCE</scope>
    <source>
        <strain evidence="4">CCAP 19/18</strain>
    </source>
</reference>
<name>A0ABQ7FWM4_DUNSA</name>
<protein>
    <submittedName>
        <fullName evidence="4">Calmodulin</fullName>
    </submittedName>
</protein>
<dbReference type="Proteomes" id="UP000815325">
    <property type="component" value="Unassembled WGS sequence"/>
</dbReference>
<evidence type="ECO:0000313" key="5">
    <source>
        <dbReference type="Proteomes" id="UP000815325"/>
    </source>
</evidence>
<dbReference type="InterPro" id="IPR018247">
    <property type="entry name" value="EF_Hand_1_Ca_BS"/>
</dbReference>
<keyword evidence="5" id="KW-1185">Reference proteome</keyword>
<feature type="domain" description="EF-hand" evidence="3">
    <location>
        <begin position="8"/>
        <end position="43"/>
    </location>
</feature>
<dbReference type="SUPFAM" id="SSF47473">
    <property type="entry name" value="EF-hand"/>
    <property type="match status" value="1"/>
</dbReference>
<dbReference type="InterPro" id="IPR002048">
    <property type="entry name" value="EF_hand_dom"/>
</dbReference>
<dbReference type="Pfam" id="PF13499">
    <property type="entry name" value="EF-hand_7"/>
    <property type="match status" value="2"/>
</dbReference>
<dbReference type="CDD" id="cd00051">
    <property type="entry name" value="EFh"/>
    <property type="match status" value="2"/>
</dbReference>
<accession>A0ABQ7FWM4</accession>
<feature type="domain" description="EF-hand" evidence="3">
    <location>
        <begin position="117"/>
        <end position="152"/>
    </location>
</feature>
<dbReference type="SMART" id="SM00054">
    <property type="entry name" value="EFh"/>
    <property type="match status" value="4"/>
</dbReference>
<dbReference type="PANTHER" id="PTHR23048:SF0">
    <property type="entry name" value="CALMODULIN LIKE 3"/>
    <property type="match status" value="1"/>
</dbReference>
<sequence>MAIQMTEDQKTDLQEAFDIFDKNGDGKIDAKELGFVIRTIGQNATETELGVMIKEVDADGDNEINMSECLMIMARYIKERNVEEELRQAFKVFDHTQNNYIPVEEFRRMMTNMGEKLSDQEVEEMLRDAPVDKDGRLYYNEFIKLMLTKNEVNEAQSQVTL</sequence>
<dbReference type="PROSITE" id="PS00018">
    <property type="entry name" value="EF_HAND_1"/>
    <property type="match status" value="1"/>
</dbReference>
<dbReference type="PROSITE" id="PS50222">
    <property type="entry name" value="EF_HAND_2"/>
    <property type="match status" value="4"/>
</dbReference>
<evidence type="ECO:0000313" key="4">
    <source>
        <dbReference type="EMBL" id="KAF5826736.1"/>
    </source>
</evidence>
<evidence type="ECO:0000256" key="2">
    <source>
        <dbReference type="ARBA" id="ARBA00022837"/>
    </source>
</evidence>
<proteinExistence type="predicted"/>
<organism evidence="4 5">
    <name type="scientific">Dunaliella salina</name>
    <name type="common">Green alga</name>
    <name type="synonym">Protococcus salinus</name>
    <dbReference type="NCBI Taxonomy" id="3046"/>
    <lineage>
        <taxon>Eukaryota</taxon>
        <taxon>Viridiplantae</taxon>
        <taxon>Chlorophyta</taxon>
        <taxon>core chlorophytes</taxon>
        <taxon>Chlorophyceae</taxon>
        <taxon>CS clade</taxon>
        <taxon>Chlamydomonadales</taxon>
        <taxon>Dunaliellaceae</taxon>
        <taxon>Dunaliella</taxon>
    </lineage>
</organism>
<evidence type="ECO:0000259" key="3">
    <source>
        <dbReference type="PROSITE" id="PS50222"/>
    </source>
</evidence>
<feature type="domain" description="EF-hand" evidence="3">
    <location>
        <begin position="81"/>
        <end position="116"/>
    </location>
</feature>
<gene>
    <name evidence="4" type="ORF">DUNSADRAFT_2215</name>
</gene>